<evidence type="ECO:0000256" key="1">
    <source>
        <dbReference type="ARBA" id="ARBA00010211"/>
    </source>
</evidence>
<dbReference type="InterPro" id="IPR011234">
    <property type="entry name" value="Fumarylacetoacetase-like_C"/>
</dbReference>
<protein>
    <submittedName>
        <fullName evidence="4">Fumarylacetoacetate hydrolase</fullName>
    </submittedName>
</protein>
<dbReference type="SUPFAM" id="SSF56529">
    <property type="entry name" value="FAH"/>
    <property type="match status" value="1"/>
</dbReference>
<feature type="domain" description="Fumarylacetoacetase-like C-terminal" evidence="3">
    <location>
        <begin position="7"/>
        <end position="195"/>
    </location>
</feature>
<evidence type="ECO:0000259" key="3">
    <source>
        <dbReference type="Pfam" id="PF01557"/>
    </source>
</evidence>
<reference evidence="5" key="1">
    <citation type="journal article" date="2019" name="Int. J. Syst. Evol. Microbiol.">
        <title>The Global Catalogue of Microorganisms (GCM) 10K type strain sequencing project: providing services to taxonomists for standard genome sequencing and annotation.</title>
        <authorList>
            <consortium name="The Broad Institute Genomics Platform"/>
            <consortium name="The Broad Institute Genome Sequencing Center for Infectious Disease"/>
            <person name="Wu L."/>
            <person name="Ma J."/>
        </authorList>
    </citation>
    <scope>NUCLEOTIDE SEQUENCE [LARGE SCALE GENOMIC DNA]</scope>
    <source>
        <strain evidence="5">CCM 7282</strain>
    </source>
</reference>
<organism evidence="4 5">
    <name type="scientific">Thalassobacillus devorans</name>
    <dbReference type="NCBI Taxonomy" id="279813"/>
    <lineage>
        <taxon>Bacteria</taxon>
        <taxon>Bacillati</taxon>
        <taxon>Bacillota</taxon>
        <taxon>Bacilli</taxon>
        <taxon>Bacillales</taxon>
        <taxon>Bacillaceae</taxon>
        <taxon>Thalassobacillus</taxon>
    </lineage>
</organism>
<keyword evidence="4" id="KW-0378">Hydrolase</keyword>
<dbReference type="Proteomes" id="UP000619534">
    <property type="component" value="Unassembled WGS sequence"/>
</dbReference>
<dbReference type="PANTHER" id="PTHR11820:SF7">
    <property type="entry name" value="ACYLPYRUVASE FAHD1, MITOCHONDRIAL"/>
    <property type="match status" value="1"/>
</dbReference>
<proteinExistence type="inferred from homology"/>
<dbReference type="Gene3D" id="3.90.850.10">
    <property type="entry name" value="Fumarylacetoacetase-like, C-terminal domain"/>
    <property type="match status" value="1"/>
</dbReference>
<keyword evidence="5" id="KW-1185">Reference proteome</keyword>
<comment type="similarity">
    <text evidence="1">Belongs to the FAH family.</text>
</comment>
<dbReference type="EMBL" id="BMCJ01000011">
    <property type="protein sequence ID" value="GGD04058.1"/>
    <property type="molecule type" value="Genomic_DNA"/>
</dbReference>
<sequence>MNDIHNIYCVGRNYVAHAKELNNDVPTSPLLFSKPNRSLVKADGQELMLPGDKGEVHYEAELVIRLGKNYEQGIKVDDIVDSMAVGLDLTLRDVQSELKKKGHPWLLAKGFPNAAVIGGFIPFPGEKECKESDFVLLKNGEQAQRGNTKQMIFDLQTLIDYCGMHLGAGEGDIIFTGTPQGVGPISNGDHMEFLWDGTSLGHCTFKLG</sequence>
<dbReference type="InterPro" id="IPR036663">
    <property type="entry name" value="Fumarylacetoacetase_C_sf"/>
</dbReference>
<evidence type="ECO:0000313" key="5">
    <source>
        <dbReference type="Proteomes" id="UP000619534"/>
    </source>
</evidence>
<evidence type="ECO:0000313" key="4">
    <source>
        <dbReference type="EMBL" id="GGD04058.1"/>
    </source>
</evidence>
<gene>
    <name evidence="4" type="ORF">GCM10007216_38390</name>
</gene>
<comment type="caution">
    <text evidence="4">The sequence shown here is derived from an EMBL/GenBank/DDBJ whole genome shotgun (WGS) entry which is preliminary data.</text>
</comment>
<accession>A0ABQ1PUZ0</accession>
<dbReference type="GO" id="GO:0016787">
    <property type="term" value="F:hydrolase activity"/>
    <property type="evidence" value="ECO:0007669"/>
    <property type="project" value="UniProtKB-KW"/>
</dbReference>
<dbReference type="RefSeq" id="WP_062442692.1">
    <property type="nucleotide sequence ID" value="NZ_BMCJ01000011.1"/>
</dbReference>
<evidence type="ECO:0000256" key="2">
    <source>
        <dbReference type="ARBA" id="ARBA00022723"/>
    </source>
</evidence>
<dbReference type="PANTHER" id="PTHR11820">
    <property type="entry name" value="ACYLPYRUVASE"/>
    <property type="match status" value="1"/>
</dbReference>
<dbReference type="Pfam" id="PF01557">
    <property type="entry name" value="FAA_hydrolase"/>
    <property type="match status" value="1"/>
</dbReference>
<name>A0ABQ1PUZ0_9BACI</name>
<keyword evidence="2" id="KW-0479">Metal-binding</keyword>